<dbReference type="InterPro" id="IPR016095">
    <property type="entry name" value="Ribosomal_uL1_3-a/b-sand"/>
</dbReference>
<evidence type="ECO:0000256" key="5">
    <source>
        <dbReference type="SAM" id="MobiDB-lite"/>
    </source>
</evidence>
<keyword evidence="2 4" id="KW-0689">Ribosomal protein</keyword>
<evidence type="ECO:0000313" key="6">
    <source>
        <dbReference type="EMBL" id="KAA0153919.1"/>
    </source>
</evidence>
<keyword evidence="3 4" id="KW-0687">Ribonucleoprotein</keyword>
<reference evidence="6 7" key="1">
    <citation type="submission" date="2019-07" db="EMBL/GenBank/DDBJ databases">
        <title>Genomes of Cafeteria roenbergensis.</title>
        <authorList>
            <person name="Fischer M.G."/>
            <person name="Hackl T."/>
            <person name="Roman M."/>
        </authorList>
    </citation>
    <scope>NUCLEOTIDE SEQUENCE [LARGE SCALE GENOMIC DNA]</scope>
    <source>
        <strain evidence="6 7">BVI</strain>
    </source>
</reference>
<dbReference type="InterPro" id="IPR050257">
    <property type="entry name" value="eL8/uL1-like"/>
</dbReference>
<evidence type="ECO:0000256" key="3">
    <source>
        <dbReference type="ARBA" id="ARBA00023274"/>
    </source>
</evidence>
<dbReference type="CDD" id="cd00403">
    <property type="entry name" value="Ribosomal_L1"/>
    <property type="match status" value="1"/>
</dbReference>
<dbReference type="InterPro" id="IPR023673">
    <property type="entry name" value="Ribosomal_uL1_CS"/>
</dbReference>
<dbReference type="PANTHER" id="PTHR23105">
    <property type="entry name" value="RIBOSOMAL PROTEIN L7AE FAMILY MEMBER"/>
    <property type="match status" value="1"/>
</dbReference>
<dbReference type="Gene3D" id="3.30.190.20">
    <property type="match status" value="1"/>
</dbReference>
<dbReference type="SUPFAM" id="SSF56808">
    <property type="entry name" value="Ribosomal protein L1"/>
    <property type="match status" value="1"/>
</dbReference>
<dbReference type="InterPro" id="IPR028364">
    <property type="entry name" value="Ribosomal_uL1/biogenesis"/>
</dbReference>
<dbReference type="EMBL" id="VLTN01000014">
    <property type="protein sequence ID" value="KAA0153919.1"/>
    <property type="molecule type" value="Genomic_DNA"/>
</dbReference>
<evidence type="ECO:0000256" key="4">
    <source>
        <dbReference type="RuleBase" id="RU000659"/>
    </source>
</evidence>
<dbReference type="Proteomes" id="UP000323011">
    <property type="component" value="Unassembled WGS sequence"/>
</dbReference>
<evidence type="ECO:0000256" key="2">
    <source>
        <dbReference type="ARBA" id="ARBA00022980"/>
    </source>
</evidence>
<accession>A0A5A8CMD0</accession>
<evidence type="ECO:0000256" key="1">
    <source>
        <dbReference type="ARBA" id="ARBA00010531"/>
    </source>
</evidence>
<dbReference type="FunFam" id="3.40.50.790:FF:000005">
    <property type="entry name" value="50S ribosomal protein L1"/>
    <property type="match status" value="1"/>
</dbReference>
<evidence type="ECO:0000313" key="7">
    <source>
        <dbReference type="Proteomes" id="UP000323011"/>
    </source>
</evidence>
<name>A0A5A8CMD0_CAFRO</name>
<dbReference type="Pfam" id="PF00687">
    <property type="entry name" value="Ribosomal_L1"/>
    <property type="match status" value="1"/>
</dbReference>
<proteinExistence type="inferred from homology"/>
<feature type="compositionally biased region" description="Low complexity" evidence="5">
    <location>
        <begin position="21"/>
        <end position="33"/>
    </location>
</feature>
<keyword evidence="7" id="KW-1185">Reference proteome</keyword>
<dbReference type="PROSITE" id="PS01199">
    <property type="entry name" value="RIBOSOMAL_L1"/>
    <property type="match status" value="1"/>
</dbReference>
<dbReference type="GO" id="GO:0003723">
    <property type="term" value="F:RNA binding"/>
    <property type="evidence" value="ECO:0007669"/>
    <property type="project" value="InterPro"/>
</dbReference>
<comment type="caution">
    <text evidence="6">The sequence shown here is derived from an EMBL/GenBank/DDBJ whole genome shotgun (WGS) entry which is preliminary data.</text>
</comment>
<dbReference type="Gene3D" id="3.40.50.790">
    <property type="match status" value="1"/>
</dbReference>
<dbReference type="AlphaFoldDB" id="A0A5A8CMD0"/>
<sequence>MDDHRVSPACAVLMARRDPLPKGSPRVPSGSSPPENPATMSKIDADLMTDSISKILAYAEGKEIKIGKDAVKGKKRPFQETIELQITLKNYDPTKDKRFAGTVQLPHGPIRNLKLCVLATAEHAKDVASLADPRVEARTVEELKKLNKNKKLVKKMAKKYHAFLASQSIIKLIPRLLGPGLNRAGKFPTPISATDSVSSMVEEVQRTVKFQMKKVVCLNTPVANVSMNVDQVRANIVASVNLLVSMLKKKWQNVKTIYIKSSMGPPFQIFF</sequence>
<organism evidence="6 7">
    <name type="scientific">Cafeteria roenbergensis</name>
    <name type="common">Marine flagellate</name>
    <dbReference type="NCBI Taxonomy" id="33653"/>
    <lineage>
        <taxon>Eukaryota</taxon>
        <taxon>Sar</taxon>
        <taxon>Stramenopiles</taxon>
        <taxon>Bigyra</taxon>
        <taxon>Opalozoa</taxon>
        <taxon>Bicosoecida</taxon>
        <taxon>Cafeteriaceae</taxon>
        <taxon>Cafeteria</taxon>
    </lineage>
</organism>
<dbReference type="OMA" id="CVGHVNM"/>
<feature type="region of interest" description="Disordered" evidence="5">
    <location>
        <begin position="16"/>
        <end position="41"/>
    </location>
</feature>
<dbReference type="InterPro" id="IPR023674">
    <property type="entry name" value="Ribosomal_uL1-like"/>
</dbReference>
<dbReference type="GO" id="GO:0005840">
    <property type="term" value="C:ribosome"/>
    <property type="evidence" value="ECO:0007669"/>
    <property type="project" value="UniProtKB-KW"/>
</dbReference>
<comment type="similarity">
    <text evidence="1 4">Belongs to the universal ribosomal protein uL1 family.</text>
</comment>
<protein>
    <recommendedName>
        <fullName evidence="4">Ribosomal protein</fullName>
    </recommendedName>
</protein>
<dbReference type="GO" id="GO:1990904">
    <property type="term" value="C:ribonucleoprotein complex"/>
    <property type="evidence" value="ECO:0007669"/>
    <property type="project" value="UniProtKB-KW"/>
</dbReference>
<gene>
    <name evidence="6" type="ORF">FNF29_02907</name>
</gene>